<proteinExistence type="predicted"/>
<reference evidence="1" key="1">
    <citation type="submission" date="2020-11" db="EMBL/GenBank/DDBJ databases">
        <title>Gallibacterium anatis 1637, full genome, WGS.</title>
        <authorList>
            <person name="Laishevtcev A.I."/>
            <person name="Yakimova E.A."/>
            <person name="Petkovich D."/>
            <person name="Stepanova T.V."/>
            <person name="Kalendr R.S."/>
            <person name="Rubalsky E.O."/>
            <person name="Zulkarneev E.R."/>
            <person name="Aleshkin A.V."/>
        </authorList>
    </citation>
    <scope>NUCLEOTIDE SEQUENCE</scope>
    <source>
        <strain evidence="1">1637</strain>
    </source>
</reference>
<organism evidence="1">
    <name type="scientific">Gallibacterium anatis</name>
    <dbReference type="NCBI Taxonomy" id="750"/>
    <lineage>
        <taxon>Bacteria</taxon>
        <taxon>Pseudomonadati</taxon>
        <taxon>Pseudomonadota</taxon>
        <taxon>Gammaproteobacteria</taxon>
        <taxon>Pasteurellales</taxon>
        <taxon>Pasteurellaceae</taxon>
        <taxon>Gallibacterium</taxon>
    </lineage>
</organism>
<evidence type="ECO:0000313" key="1">
    <source>
        <dbReference type="EMBL" id="MBF4102456.1"/>
    </source>
</evidence>
<comment type="caution">
    <text evidence="1">The sequence shown here is derived from an EMBL/GenBank/DDBJ whole genome shotgun (WGS) entry which is preliminary data.</text>
</comment>
<sequence>MGKFSTNSDILLEFDKECPEKLFRWLYMSGTGGVSPIVEPNLWNKFLSWLKGE</sequence>
<protein>
    <submittedName>
        <fullName evidence="1">Uncharacterized protein</fullName>
    </submittedName>
</protein>
<dbReference type="AlphaFoldDB" id="A0A930Y4Z5"/>
<dbReference type="EMBL" id="JADION010000010">
    <property type="protein sequence ID" value="MBF4102456.1"/>
    <property type="molecule type" value="Genomic_DNA"/>
</dbReference>
<name>A0A930Y4Z5_9PAST</name>
<gene>
    <name evidence="1" type="ORF">INT80_04875</name>
</gene>
<accession>A0A930Y4Z5</accession>